<comment type="caution">
    <text evidence="2">The sequence shown here is derived from an EMBL/GenBank/DDBJ whole genome shotgun (WGS) entry which is preliminary data.</text>
</comment>
<organism evidence="2 3">
    <name type="scientific">Virgibacillus pantothenticus</name>
    <dbReference type="NCBI Taxonomy" id="1473"/>
    <lineage>
        <taxon>Bacteria</taxon>
        <taxon>Bacillati</taxon>
        <taxon>Bacillota</taxon>
        <taxon>Bacilli</taxon>
        <taxon>Bacillales</taxon>
        <taxon>Bacillaceae</taxon>
        <taxon>Virgibacillus</taxon>
    </lineage>
</organism>
<dbReference type="SUPFAM" id="SSF53448">
    <property type="entry name" value="Nucleotide-diphospho-sugar transferases"/>
    <property type="match status" value="1"/>
</dbReference>
<evidence type="ECO:0000313" key="3">
    <source>
        <dbReference type="Proteomes" id="UP000036780"/>
    </source>
</evidence>
<dbReference type="AlphaFoldDB" id="A0A0L0QJR5"/>
<keyword evidence="3" id="KW-1185">Reference proteome</keyword>
<protein>
    <recommendedName>
        <fullName evidence="1">Glycosyltransferase 2-like domain-containing protein</fullName>
    </recommendedName>
</protein>
<dbReference type="PATRIC" id="fig|1473.5.peg.335"/>
<accession>A0A0L0QJR5</accession>
<feature type="domain" description="Glycosyltransferase 2-like" evidence="1">
    <location>
        <begin position="29"/>
        <end position="135"/>
    </location>
</feature>
<evidence type="ECO:0000313" key="2">
    <source>
        <dbReference type="EMBL" id="KNE18791.1"/>
    </source>
</evidence>
<reference evidence="3" key="1">
    <citation type="submission" date="2015-07" db="EMBL/GenBank/DDBJ databases">
        <title>Fjat-10053 dsm26.</title>
        <authorList>
            <person name="Liu B."/>
            <person name="Wang J."/>
            <person name="Zhu Y."/>
            <person name="Liu G."/>
            <person name="Chen Q."/>
            <person name="Chen Z."/>
            <person name="Lan J."/>
            <person name="Che J."/>
            <person name="Ge C."/>
            <person name="Shi H."/>
            <person name="Pan Z."/>
            <person name="Liu X."/>
        </authorList>
    </citation>
    <scope>NUCLEOTIDE SEQUENCE [LARGE SCALE GENOMIC DNA]</scope>
    <source>
        <strain evidence="3">DSM 26</strain>
    </source>
</reference>
<gene>
    <name evidence="2" type="ORF">AFK71_09330</name>
</gene>
<dbReference type="EMBL" id="LGTO01000007">
    <property type="protein sequence ID" value="KNE18791.1"/>
    <property type="molecule type" value="Genomic_DNA"/>
</dbReference>
<sequence>MKLQVLVSTMHQKDKSLLEKMNIQSDAIIINQCETNKVEELKYNKYNIKFMSFSERGVGLSRNNALMRMDGEIGLMADDDMVYRNGYPKTVIEAFKKNPQADIIMFNVPIHMKNGGTIKKIKKNGRVRIFNSLKFGTVNIAFKKESIIKNNIFFSLLFGGGARYGSGEDSLFIRDAFKKGLKIYSSTDIIADIKENQSTWFTGYNEDYFFDRGALFQALGGNLISFLLMFQFLLRKKELYDEYIGPLCAFKQMLKGRKDFLKRDDISS</sequence>
<proteinExistence type="predicted"/>
<evidence type="ECO:0000259" key="1">
    <source>
        <dbReference type="Pfam" id="PF00535"/>
    </source>
</evidence>
<dbReference type="InterPro" id="IPR001173">
    <property type="entry name" value="Glyco_trans_2-like"/>
</dbReference>
<dbReference type="OrthoDB" id="9778406at2"/>
<dbReference type="RefSeq" id="WP_050351279.1">
    <property type="nucleotide sequence ID" value="NZ_CP073011.1"/>
</dbReference>
<dbReference type="InterPro" id="IPR029044">
    <property type="entry name" value="Nucleotide-diphossugar_trans"/>
</dbReference>
<dbReference type="GeneID" id="66871755"/>
<dbReference type="Proteomes" id="UP000036780">
    <property type="component" value="Unassembled WGS sequence"/>
</dbReference>
<dbReference type="Pfam" id="PF00535">
    <property type="entry name" value="Glycos_transf_2"/>
    <property type="match status" value="1"/>
</dbReference>
<name>A0A0L0QJR5_VIRPA</name>
<dbReference type="CDD" id="cd00761">
    <property type="entry name" value="Glyco_tranf_GTA_type"/>
    <property type="match status" value="1"/>
</dbReference>
<dbReference type="Gene3D" id="3.90.550.10">
    <property type="entry name" value="Spore Coat Polysaccharide Biosynthesis Protein SpsA, Chain A"/>
    <property type="match status" value="1"/>
</dbReference>